<accession>A0A9Q4KYX9</accession>
<dbReference type="InterPro" id="IPR000253">
    <property type="entry name" value="FHA_dom"/>
</dbReference>
<dbReference type="InterPro" id="IPR025874">
    <property type="entry name" value="DZR"/>
</dbReference>
<dbReference type="AlphaFoldDB" id="A0A9Q4KYX9"/>
<feature type="region of interest" description="Disordered" evidence="1">
    <location>
        <begin position="1"/>
        <end position="103"/>
    </location>
</feature>
<evidence type="ECO:0000313" key="4">
    <source>
        <dbReference type="Proteomes" id="UP001154061"/>
    </source>
</evidence>
<keyword evidence="4" id="KW-1185">Reference proteome</keyword>
<dbReference type="Pfam" id="PF12773">
    <property type="entry name" value="DZR"/>
    <property type="match status" value="1"/>
</dbReference>
<sequence length="321" mass="34186">MAEQTEFSCVSCETTFDPSPNGGFCPNCNTPHPDYEAPSGDDADSSDEESETADDAADDEDDLEVEYDEGEEAETDDEDEAETDADGEAEDDGDTPEEDEPATIECQSCDSTVDASAAFCPNCGEELEEADESEADESVELTECPDCGNSIDEESFCPSCGTDLDAIRESGGVDADDEEAADEAVDDEIGDDEADDADDETADDDASDDEASDDDADDVPTEVTLEIDGEPYTFGDGDVFGRRDEEWLADLVSASGGREEARYLSGEHLEFAVEDDGVYVTDVSTNGTKRNGTAMDGSEEKLEDGDTLELAGRAEIDVKLS</sequence>
<gene>
    <name evidence="3" type="ORF">NDI89_03695</name>
</gene>
<proteinExistence type="predicted"/>
<feature type="compositionally biased region" description="Polar residues" evidence="1">
    <location>
        <begin position="1"/>
        <end position="18"/>
    </location>
</feature>
<evidence type="ECO:0000313" key="3">
    <source>
        <dbReference type="EMBL" id="MDF9744681.1"/>
    </source>
</evidence>
<feature type="compositionally biased region" description="Acidic residues" evidence="1">
    <location>
        <begin position="174"/>
        <end position="229"/>
    </location>
</feature>
<dbReference type="RefSeq" id="WP_277520163.1">
    <property type="nucleotide sequence ID" value="NZ_JAMQOT010000001.1"/>
</dbReference>
<feature type="region of interest" description="Disordered" evidence="1">
    <location>
        <begin position="283"/>
        <end position="305"/>
    </location>
</feature>
<feature type="region of interest" description="Disordered" evidence="1">
    <location>
        <begin position="126"/>
        <end position="239"/>
    </location>
</feature>
<evidence type="ECO:0000259" key="2">
    <source>
        <dbReference type="PROSITE" id="PS50006"/>
    </source>
</evidence>
<dbReference type="SUPFAM" id="SSF49879">
    <property type="entry name" value="SMAD/FHA domain"/>
    <property type="match status" value="1"/>
</dbReference>
<dbReference type="PROSITE" id="PS50006">
    <property type="entry name" value="FHA_DOMAIN"/>
    <property type="match status" value="1"/>
</dbReference>
<dbReference type="Gene3D" id="2.60.200.20">
    <property type="match status" value="1"/>
</dbReference>
<feature type="compositionally biased region" description="Acidic residues" evidence="1">
    <location>
        <begin position="126"/>
        <end position="140"/>
    </location>
</feature>
<evidence type="ECO:0000256" key="1">
    <source>
        <dbReference type="SAM" id="MobiDB-lite"/>
    </source>
</evidence>
<dbReference type="InterPro" id="IPR008984">
    <property type="entry name" value="SMAD_FHA_dom_sf"/>
</dbReference>
<dbReference type="Pfam" id="PF00498">
    <property type="entry name" value="FHA"/>
    <property type="match status" value="1"/>
</dbReference>
<dbReference type="Proteomes" id="UP001154061">
    <property type="component" value="Unassembled WGS sequence"/>
</dbReference>
<comment type="caution">
    <text evidence="3">The sequence shown here is derived from an EMBL/GenBank/DDBJ whole genome shotgun (WGS) entry which is preliminary data.</text>
</comment>
<dbReference type="CDD" id="cd00060">
    <property type="entry name" value="FHA"/>
    <property type="match status" value="1"/>
</dbReference>
<dbReference type="EMBL" id="JAMQOT010000001">
    <property type="protein sequence ID" value="MDF9744681.1"/>
    <property type="molecule type" value="Genomic_DNA"/>
</dbReference>
<name>A0A9Q4KYX9_9EURY</name>
<feature type="compositionally biased region" description="Acidic residues" evidence="1">
    <location>
        <begin position="39"/>
        <end position="102"/>
    </location>
</feature>
<organism evidence="3 4">
    <name type="scientific">Natrinema salsiterrestre</name>
    <dbReference type="NCBI Taxonomy" id="2950540"/>
    <lineage>
        <taxon>Archaea</taxon>
        <taxon>Methanobacteriati</taxon>
        <taxon>Methanobacteriota</taxon>
        <taxon>Stenosarchaea group</taxon>
        <taxon>Halobacteria</taxon>
        <taxon>Halobacteriales</taxon>
        <taxon>Natrialbaceae</taxon>
        <taxon>Natrinema</taxon>
    </lineage>
</organism>
<feature type="domain" description="FHA" evidence="2">
    <location>
        <begin position="238"/>
        <end position="295"/>
    </location>
</feature>
<protein>
    <submittedName>
        <fullName evidence="3">Zinc ribbon domain-containing protein</fullName>
    </submittedName>
</protein>
<reference evidence="3" key="1">
    <citation type="submission" date="2022-06" db="EMBL/GenBank/DDBJ databases">
        <title>Natrinema sp. a new haloarchaeum isolate from saline soil.</title>
        <authorList>
            <person name="Strakova D."/>
            <person name="Galisteo C."/>
            <person name="Sanchez-Porro C."/>
            <person name="Ventosa A."/>
        </authorList>
    </citation>
    <scope>NUCLEOTIDE SEQUENCE</scope>
    <source>
        <strain evidence="3">S1CR25-10</strain>
    </source>
</reference>